<accession>A0A1S0TEQ9</accession>
<dbReference type="SUPFAM" id="SSF52540">
    <property type="entry name" value="P-loop containing nucleoside triphosphate hydrolases"/>
    <property type="match status" value="1"/>
</dbReference>
<keyword evidence="2" id="KW-0547">Nucleotide-binding</keyword>
<dbReference type="GO" id="GO:0006139">
    <property type="term" value="P:nucleobase-containing compound metabolic process"/>
    <property type="evidence" value="ECO:0007669"/>
    <property type="project" value="InterPro"/>
</dbReference>
<dbReference type="GO" id="GO:0019205">
    <property type="term" value="F:nucleobase-containing compound kinase activity"/>
    <property type="evidence" value="ECO:0007669"/>
    <property type="project" value="InterPro"/>
</dbReference>
<dbReference type="EMBL" id="JH715267">
    <property type="protein sequence ID" value="EFO12609.1"/>
    <property type="molecule type" value="Genomic_DNA"/>
</dbReference>
<reference evidence="4" key="1">
    <citation type="submission" date="2012-04" db="EMBL/GenBank/DDBJ databases">
        <title>The Genome Sequence of Loa loa.</title>
        <authorList>
            <consortium name="The Broad Institute Genome Sequencing Platform"/>
            <consortium name="Broad Institute Genome Sequencing Center for Infectious Disease"/>
            <person name="Nutman T.B."/>
            <person name="Fink D.L."/>
            <person name="Russ C."/>
            <person name="Young S."/>
            <person name="Zeng Q."/>
            <person name="Gargeya S."/>
            <person name="Alvarado L."/>
            <person name="Berlin A."/>
            <person name="Chapman S.B."/>
            <person name="Chen Z."/>
            <person name="Freedman E."/>
            <person name="Gellesch M."/>
            <person name="Goldberg J."/>
            <person name="Griggs A."/>
            <person name="Gujja S."/>
            <person name="Heilman E.R."/>
            <person name="Heiman D."/>
            <person name="Howarth C."/>
            <person name="Mehta T."/>
            <person name="Neiman D."/>
            <person name="Pearson M."/>
            <person name="Roberts A."/>
            <person name="Saif S."/>
            <person name="Shea T."/>
            <person name="Shenoy N."/>
            <person name="Sisk P."/>
            <person name="Stolte C."/>
            <person name="Sykes S."/>
            <person name="White J."/>
            <person name="Yandava C."/>
            <person name="Haas B."/>
            <person name="Henn M.R."/>
            <person name="Nusbaum C."/>
            <person name="Birren B."/>
        </authorList>
    </citation>
    <scope>NUCLEOTIDE SEQUENCE [LARGE SCALE GENOMIC DNA]</scope>
</reference>
<proteinExistence type="predicted"/>
<dbReference type="InterPro" id="IPR033690">
    <property type="entry name" value="Adenylat_kinase_CS"/>
</dbReference>
<dbReference type="InterPro" id="IPR000850">
    <property type="entry name" value="Adenylat/UMP-CMP_kin"/>
</dbReference>
<evidence type="ECO:0000256" key="1">
    <source>
        <dbReference type="ARBA" id="ARBA00022679"/>
    </source>
</evidence>
<dbReference type="PROSITE" id="PS00113">
    <property type="entry name" value="ADENYLATE_KINASE"/>
    <property type="match status" value="1"/>
</dbReference>
<dbReference type="Pfam" id="PF00406">
    <property type="entry name" value="ADK"/>
    <property type="match status" value="1"/>
</dbReference>
<dbReference type="OrthoDB" id="442176at2759"/>
<dbReference type="AlphaFoldDB" id="A0A1S0TEQ9"/>
<dbReference type="GO" id="GO:0005524">
    <property type="term" value="F:ATP binding"/>
    <property type="evidence" value="ECO:0007669"/>
    <property type="project" value="InterPro"/>
</dbReference>
<dbReference type="InterPro" id="IPR027417">
    <property type="entry name" value="P-loop_NTPase"/>
</dbReference>
<dbReference type="KEGG" id="loa:LOAG_15923"/>
<organism evidence="4">
    <name type="scientific">Loa loa</name>
    <name type="common">Eye worm</name>
    <name type="synonym">Filaria loa</name>
    <dbReference type="NCBI Taxonomy" id="7209"/>
    <lineage>
        <taxon>Eukaryota</taxon>
        <taxon>Metazoa</taxon>
        <taxon>Ecdysozoa</taxon>
        <taxon>Nematoda</taxon>
        <taxon>Chromadorea</taxon>
        <taxon>Rhabditida</taxon>
        <taxon>Spirurina</taxon>
        <taxon>Spiruromorpha</taxon>
        <taxon>Filarioidea</taxon>
        <taxon>Onchocercidae</taxon>
        <taxon>Loa</taxon>
    </lineage>
</organism>
<name>A0A1S0TEQ9_LOALO</name>
<dbReference type="Gene3D" id="3.40.50.300">
    <property type="entry name" value="P-loop containing nucleotide triphosphate hydrolases"/>
    <property type="match status" value="1"/>
</dbReference>
<evidence type="ECO:0008006" key="5">
    <source>
        <dbReference type="Google" id="ProtNLM"/>
    </source>
</evidence>
<keyword evidence="1" id="KW-0808">Transferase</keyword>
<feature type="non-terminal residue" evidence="4">
    <location>
        <position position="57"/>
    </location>
</feature>
<dbReference type="InParanoid" id="A0A1S0TEQ9"/>
<keyword evidence="3" id="KW-0418">Kinase</keyword>
<dbReference type="RefSeq" id="XP_003151460.1">
    <property type="nucleotide sequence ID" value="XM_003151412.1"/>
</dbReference>
<gene>
    <name evidence="4" type="ORF">LOAG_15923</name>
</gene>
<sequence>MSRATINGSRGFLIDGYPREIIQGEQFEHEVQSPDLVIYFNADKKTLYERCMNRQKI</sequence>
<dbReference type="GeneID" id="9953419"/>
<dbReference type="CTD" id="9953419"/>
<evidence type="ECO:0000256" key="3">
    <source>
        <dbReference type="ARBA" id="ARBA00022777"/>
    </source>
</evidence>
<evidence type="ECO:0000313" key="4">
    <source>
        <dbReference type="EMBL" id="EFO12609.1"/>
    </source>
</evidence>
<dbReference type="PANTHER" id="PTHR23359">
    <property type="entry name" value="NUCLEOTIDE KINASE"/>
    <property type="match status" value="1"/>
</dbReference>
<evidence type="ECO:0000256" key="2">
    <source>
        <dbReference type="ARBA" id="ARBA00022741"/>
    </source>
</evidence>
<protein>
    <recommendedName>
        <fullName evidence="5">Adenylate kinase</fullName>
    </recommendedName>
</protein>